<reference evidence="1 2" key="1">
    <citation type="submission" date="2018-11" db="EMBL/GenBank/DDBJ databases">
        <authorList>
            <consortium name="Pathogen Informatics"/>
        </authorList>
    </citation>
    <scope>NUCLEOTIDE SEQUENCE [LARGE SCALE GENOMIC DNA]</scope>
    <source>
        <strain evidence="1 2">Zambia</strain>
    </source>
</reference>
<name>A0A183L899_9TREM</name>
<evidence type="ECO:0000313" key="2">
    <source>
        <dbReference type="Proteomes" id="UP000277204"/>
    </source>
</evidence>
<sequence length="85" mass="10096">MFRDICRGLSIDCNEMKFYEGKPGPPAEYWFVLSHRRLLLMVFGQWMLSILLFINTCIFLMMVVIVLQVLILYSRTDCFDVHIED</sequence>
<dbReference type="Proteomes" id="UP000277204">
    <property type="component" value="Unassembled WGS sequence"/>
</dbReference>
<dbReference type="EMBL" id="UZAI01000004">
    <property type="protein sequence ID" value="VDO22421.1"/>
    <property type="molecule type" value="Genomic_DNA"/>
</dbReference>
<accession>A0A183L899</accession>
<gene>
    <name evidence="1" type="ORF">SMRZ_LOCUS24</name>
</gene>
<organism evidence="1 2">
    <name type="scientific">Schistosoma margrebowiei</name>
    <dbReference type="NCBI Taxonomy" id="48269"/>
    <lineage>
        <taxon>Eukaryota</taxon>
        <taxon>Metazoa</taxon>
        <taxon>Spiralia</taxon>
        <taxon>Lophotrochozoa</taxon>
        <taxon>Platyhelminthes</taxon>
        <taxon>Trematoda</taxon>
        <taxon>Digenea</taxon>
        <taxon>Strigeidida</taxon>
        <taxon>Schistosomatoidea</taxon>
        <taxon>Schistosomatidae</taxon>
        <taxon>Schistosoma</taxon>
    </lineage>
</organism>
<protein>
    <submittedName>
        <fullName evidence="1">Uncharacterized protein</fullName>
    </submittedName>
</protein>
<evidence type="ECO:0000313" key="1">
    <source>
        <dbReference type="EMBL" id="VDO22421.1"/>
    </source>
</evidence>
<keyword evidence="2" id="KW-1185">Reference proteome</keyword>
<proteinExistence type="predicted"/>
<dbReference type="AlphaFoldDB" id="A0A183L899"/>